<evidence type="ECO:0000256" key="12">
    <source>
        <dbReference type="ARBA" id="ARBA00023002"/>
    </source>
</evidence>
<dbReference type="InterPro" id="IPR016208">
    <property type="entry name" value="Ald_Oxase/xanthine_DH-like"/>
</dbReference>
<dbReference type="Pfam" id="PF02738">
    <property type="entry name" value="MoCoBD_1"/>
    <property type="match status" value="1"/>
</dbReference>
<dbReference type="SUPFAM" id="SSF54665">
    <property type="entry name" value="CO dehydrogenase molybdoprotein N-domain-like"/>
    <property type="match status" value="1"/>
</dbReference>
<evidence type="ECO:0000256" key="18">
    <source>
        <dbReference type="ARBA" id="ARBA00049017"/>
    </source>
</evidence>
<evidence type="ECO:0000256" key="2">
    <source>
        <dbReference type="ARBA" id="ARBA00004275"/>
    </source>
</evidence>
<dbReference type="InterPro" id="IPR002888">
    <property type="entry name" value="2Fe-2S-bd"/>
</dbReference>
<dbReference type="GO" id="GO:0005777">
    <property type="term" value="C:peroxisome"/>
    <property type="evidence" value="ECO:0007669"/>
    <property type="project" value="UniProtKB-SubCell"/>
</dbReference>
<evidence type="ECO:0000256" key="13">
    <source>
        <dbReference type="ARBA" id="ARBA00023004"/>
    </source>
</evidence>
<feature type="binding site" evidence="23">
    <location>
        <position position="58"/>
    </location>
    <ligand>
        <name>[2Fe-2S] cluster</name>
        <dbReference type="ChEBI" id="CHEBI:190135"/>
        <label>1</label>
    </ligand>
</feature>
<dbReference type="FunFam" id="3.90.1170.50:FF:000001">
    <property type="entry name" value="Aldehyde oxidase 1"/>
    <property type="match status" value="1"/>
</dbReference>
<keyword evidence="16" id="KW-0576">Peroxisome</keyword>
<feature type="binding site" evidence="23">
    <location>
        <position position="774"/>
    </location>
    <ligand>
        <name>Mo-molybdopterin</name>
        <dbReference type="ChEBI" id="CHEBI:71302"/>
    </ligand>
    <ligandPart>
        <name>Mo</name>
        <dbReference type="ChEBI" id="CHEBI:28685"/>
    </ligandPart>
</feature>
<dbReference type="InterPro" id="IPR046867">
    <property type="entry name" value="AldOxase/xan_DH_MoCoBD2"/>
</dbReference>
<evidence type="ECO:0000256" key="4">
    <source>
        <dbReference type="ARBA" id="ARBA00011738"/>
    </source>
</evidence>
<dbReference type="PIRSF" id="PIRSF000127">
    <property type="entry name" value="Xanthine_DH"/>
    <property type="match status" value="1"/>
</dbReference>
<dbReference type="InterPro" id="IPR000674">
    <property type="entry name" value="Ald_Oxase/Xan_DH_a/b"/>
</dbReference>
<dbReference type="PROSITE" id="PS51387">
    <property type="entry name" value="FAD_PCMH"/>
    <property type="match status" value="1"/>
</dbReference>
<keyword evidence="13 23" id="KW-0408">Iron</keyword>
<evidence type="ECO:0000256" key="11">
    <source>
        <dbReference type="ARBA" id="ARBA00022827"/>
    </source>
</evidence>
<dbReference type="InterPro" id="IPR014307">
    <property type="entry name" value="Xanthine_DH_ssu"/>
</dbReference>
<dbReference type="PANTHER" id="PTHR45444:SF3">
    <property type="entry name" value="XANTHINE DEHYDROGENASE"/>
    <property type="match status" value="1"/>
</dbReference>
<dbReference type="Gene3D" id="3.90.1170.50">
    <property type="entry name" value="Aldehyde oxidase/xanthine dehydrogenase, a/b hammerhead"/>
    <property type="match status" value="1"/>
</dbReference>
<comment type="cofactor">
    <cofactor evidence="23">
        <name>Mo-molybdopterin</name>
        <dbReference type="ChEBI" id="CHEBI:71302"/>
    </cofactor>
    <text evidence="23">Binds 1 Mo-molybdopterin (Mo-MPT) cofactor per subunit.</text>
</comment>
<feature type="binding site" evidence="23">
    <location>
        <position position="123"/>
    </location>
    <ligand>
        <name>[2Fe-2S] cluster</name>
        <dbReference type="ChEBI" id="CHEBI:190135"/>
        <label>2</label>
    </ligand>
</feature>
<dbReference type="Gene3D" id="3.30.390.50">
    <property type="entry name" value="CO dehydrogenase flavoprotein, C-terminal domain"/>
    <property type="match status" value="1"/>
</dbReference>
<dbReference type="InterPro" id="IPR012675">
    <property type="entry name" value="Beta-grasp_dom_sf"/>
</dbReference>
<feature type="binding site" evidence="22">
    <location>
        <position position="809"/>
    </location>
    <ligand>
        <name>substrate</name>
    </ligand>
</feature>
<comment type="subcellular location">
    <subcellularLocation>
        <location evidence="2">Peroxisome</location>
    </subcellularLocation>
</comment>
<feature type="domain" description="FAD-binding PCMH-type" evidence="25">
    <location>
        <begin position="235"/>
        <end position="422"/>
    </location>
</feature>
<evidence type="ECO:0000256" key="16">
    <source>
        <dbReference type="ARBA" id="ARBA00023140"/>
    </source>
</evidence>
<dbReference type="SUPFAM" id="SSF55447">
    <property type="entry name" value="CO dehydrogenase flavoprotein C-terminal domain-like"/>
    <property type="match status" value="1"/>
</dbReference>
<dbReference type="Pfam" id="PF03450">
    <property type="entry name" value="CO_deh_flav_C"/>
    <property type="match status" value="1"/>
</dbReference>
<evidence type="ECO:0000256" key="10">
    <source>
        <dbReference type="ARBA" id="ARBA00022723"/>
    </source>
</evidence>
<dbReference type="InterPro" id="IPR036010">
    <property type="entry name" value="2Fe-2S_ferredoxin-like_sf"/>
</dbReference>
<feature type="binding site" evidence="23">
    <location>
        <position position="805"/>
    </location>
    <ligand>
        <name>Mo-molybdopterin</name>
        <dbReference type="ChEBI" id="CHEBI:71302"/>
    </ligand>
    <ligandPart>
        <name>Mo</name>
        <dbReference type="ChEBI" id="CHEBI:28685"/>
    </ligandPart>
</feature>
<dbReference type="FunFam" id="3.30.43.10:FF:000001">
    <property type="entry name" value="Xanthine dehydrogenase/oxidase"/>
    <property type="match status" value="1"/>
</dbReference>
<dbReference type="GO" id="GO:0004854">
    <property type="term" value="F:xanthine dehydrogenase activity"/>
    <property type="evidence" value="ECO:0007669"/>
    <property type="project" value="UniProtKB-EC"/>
</dbReference>
<comment type="cofactor">
    <cofactor evidence="1 22">
        <name>FAD</name>
        <dbReference type="ChEBI" id="CHEBI:57692"/>
    </cofactor>
</comment>
<gene>
    <name evidence="26" type="primary">CSON001467</name>
</gene>
<evidence type="ECO:0000259" key="24">
    <source>
        <dbReference type="PROSITE" id="PS51085"/>
    </source>
</evidence>
<comment type="catalytic activity">
    <reaction evidence="19">
        <text>hypoxanthine + NAD(+) + H2O = xanthine + NADH + H(+)</text>
        <dbReference type="Rhea" id="RHEA:24670"/>
        <dbReference type="ChEBI" id="CHEBI:15377"/>
        <dbReference type="ChEBI" id="CHEBI:15378"/>
        <dbReference type="ChEBI" id="CHEBI:17368"/>
        <dbReference type="ChEBI" id="CHEBI:17712"/>
        <dbReference type="ChEBI" id="CHEBI:57540"/>
        <dbReference type="ChEBI" id="CHEBI:57945"/>
        <dbReference type="EC" id="1.17.1.4"/>
    </reaction>
</comment>
<comment type="function">
    <text evidence="20">Key enzyme in purine degradation. Catalyzes the oxidation of hypoxanthine to xanthine. Catalyzes the oxidation of xanthine to uric acid.</text>
</comment>
<evidence type="ECO:0000256" key="22">
    <source>
        <dbReference type="PIRSR" id="PIRSR000127-2"/>
    </source>
</evidence>
<evidence type="ECO:0000313" key="26">
    <source>
        <dbReference type="EMBL" id="SSX29567.1"/>
    </source>
</evidence>
<feature type="domain" description="2Fe-2S ferredoxin-type" evidence="24">
    <location>
        <begin position="11"/>
        <end position="98"/>
    </location>
</feature>
<evidence type="ECO:0000256" key="19">
    <source>
        <dbReference type="ARBA" id="ARBA00049517"/>
    </source>
</evidence>
<dbReference type="Gene3D" id="3.10.20.30">
    <property type="match status" value="1"/>
</dbReference>
<dbReference type="Pfam" id="PF01315">
    <property type="entry name" value="Ald_Xan_dh_C"/>
    <property type="match status" value="1"/>
</dbReference>
<feature type="binding site" evidence="23">
    <location>
        <position position="50"/>
    </location>
    <ligand>
        <name>[2Fe-2S] cluster</name>
        <dbReference type="ChEBI" id="CHEBI:190135"/>
        <label>1</label>
    </ligand>
</feature>
<dbReference type="GO" id="GO:0051537">
    <property type="term" value="F:2 iron, 2 sulfur cluster binding"/>
    <property type="evidence" value="ECO:0007669"/>
    <property type="project" value="UniProtKB-KW"/>
</dbReference>
<keyword evidence="7 23" id="KW-0500">Molybdenum</keyword>
<dbReference type="FunFam" id="1.10.150.120:FF:000001">
    <property type="entry name" value="Aldehyde oxidase 1"/>
    <property type="match status" value="1"/>
</dbReference>
<dbReference type="VEuPathDB" id="VectorBase:CSON001467"/>
<evidence type="ECO:0000256" key="7">
    <source>
        <dbReference type="ARBA" id="ARBA00022505"/>
    </source>
</evidence>
<keyword evidence="11 22" id="KW-0274">FAD</keyword>
<keyword evidence="9 23" id="KW-0001">2Fe-2S</keyword>
<dbReference type="FunFam" id="3.30.465.10:FF:000004">
    <property type="entry name" value="Xanthine dehydrogenase/oxidase"/>
    <property type="match status" value="1"/>
</dbReference>
<evidence type="ECO:0000256" key="6">
    <source>
        <dbReference type="ARBA" id="ARBA00019394"/>
    </source>
</evidence>
<feature type="active site" description="Proton acceptor" evidence="21">
    <location>
        <position position="1268"/>
    </location>
</feature>
<dbReference type="PANTHER" id="PTHR45444">
    <property type="entry name" value="XANTHINE DEHYDROGENASE"/>
    <property type="match status" value="1"/>
</dbReference>
<dbReference type="SUPFAM" id="SSF56003">
    <property type="entry name" value="Molybdenum cofactor-binding domain"/>
    <property type="match status" value="1"/>
</dbReference>
<feature type="binding site" evidence="22">
    <location>
        <begin position="263"/>
        <end position="270"/>
    </location>
    <ligand>
        <name>FAD</name>
        <dbReference type="ChEBI" id="CHEBI:57692"/>
    </ligand>
</feature>
<evidence type="ECO:0000259" key="25">
    <source>
        <dbReference type="PROSITE" id="PS51387"/>
    </source>
</evidence>
<feature type="binding site" evidence="22">
    <location>
        <position position="343"/>
    </location>
    <ligand>
        <name>FAD</name>
        <dbReference type="ChEBI" id="CHEBI:57692"/>
    </ligand>
</feature>
<feature type="binding site" evidence="23">
    <location>
        <position position="80"/>
    </location>
    <ligand>
        <name>[2Fe-2S] cluster</name>
        <dbReference type="ChEBI" id="CHEBI:190135"/>
        <label>1</label>
    </ligand>
</feature>
<accession>A0A336MMR4</accession>
<evidence type="ECO:0000256" key="1">
    <source>
        <dbReference type="ARBA" id="ARBA00001974"/>
    </source>
</evidence>
<dbReference type="FunFam" id="3.30.365.10:FF:000004">
    <property type="entry name" value="Xanthine dehydrogenase oxidase"/>
    <property type="match status" value="1"/>
</dbReference>
<keyword evidence="14 23" id="KW-0411">Iron-sulfur</keyword>
<dbReference type="SUPFAM" id="SSF47741">
    <property type="entry name" value="CO dehydrogenase ISP C-domain like"/>
    <property type="match status" value="1"/>
</dbReference>
<feature type="binding site" evidence="23">
    <location>
        <position position="157"/>
    </location>
    <ligand>
        <name>[2Fe-2S] cluster</name>
        <dbReference type="ChEBI" id="CHEBI:190135"/>
        <label>2</label>
    </ligand>
</feature>
<feature type="binding site" evidence="22">
    <location>
        <position position="430"/>
    </location>
    <ligand>
        <name>FAD</name>
        <dbReference type="ChEBI" id="CHEBI:57692"/>
    </ligand>
</feature>
<dbReference type="PROSITE" id="PS00197">
    <property type="entry name" value="2FE2S_FER_1"/>
    <property type="match status" value="1"/>
</dbReference>
<dbReference type="FunFam" id="3.10.20.30:FF:000015">
    <property type="entry name" value="Aldehyde oxidase 1"/>
    <property type="match status" value="1"/>
</dbReference>
<feature type="binding site" evidence="22">
    <location>
        <position position="366"/>
    </location>
    <ligand>
        <name>FAD</name>
        <dbReference type="ChEBI" id="CHEBI:57692"/>
    </ligand>
</feature>
<evidence type="ECO:0000256" key="23">
    <source>
        <dbReference type="PIRSR" id="PIRSR000127-3"/>
    </source>
</evidence>
<feature type="binding site" evidence="23">
    <location>
        <position position="155"/>
    </location>
    <ligand>
        <name>[2Fe-2S] cluster</name>
        <dbReference type="ChEBI" id="CHEBI:190135"/>
        <label>2</label>
    </ligand>
</feature>
<dbReference type="Gene3D" id="3.30.365.10">
    <property type="entry name" value="Aldehyde oxidase/xanthine dehydrogenase, molybdopterin binding domain"/>
    <property type="match status" value="4"/>
</dbReference>
<dbReference type="InterPro" id="IPR006058">
    <property type="entry name" value="2Fe2S_fd_BS"/>
</dbReference>
<name>A0A336MMR4_CULSO</name>
<evidence type="ECO:0000256" key="14">
    <source>
        <dbReference type="ARBA" id="ARBA00023014"/>
    </source>
</evidence>
<evidence type="ECO:0000256" key="15">
    <source>
        <dbReference type="ARBA" id="ARBA00023027"/>
    </source>
</evidence>
<dbReference type="InterPro" id="IPR008274">
    <property type="entry name" value="AldOxase/xan_DH_MoCoBD1"/>
</dbReference>
<dbReference type="SMART" id="SM01008">
    <property type="entry name" value="Ald_Xan_dh_C"/>
    <property type="match status" value="1"/>
</dbReference>
<evidence type="ECO:0000256" key="17">
    <source>
        <dbReference type="ARBA" id="ARBA00034078"/>
    </source>
</evidence>
<dbReference type="InterPro" id="IPR002346">
    <property type="entry name" value="Mopterin_DH_FAD-bd"/>
</dbReference>
<comment type="similarity">
    <text evidence="3">Belongs to the xanthine dehydrogenase family.</text>
</comment>
<evidence type="ECO:0000256" key="5">
    <source>
        <dbReference type="ARBA" id="ARBA00013123"/>
    </source>
</evidence>
<dbReference type="Gene3D" id="1.10.150.120">
    <property type="entry name" value="[2Fe-2S]-binding domain"/>
    <property type="match status" value="1"/>
</dbReference>
<dbReference type="GO" id="GO:0005506">
    <property type="term" value="F:iron ion binding"/>
    <property type="evidence" value="ECO:0007669"/>
    <property type="project" value="InterPro"/>
</dbReference>
<feature type="binding site" evidence="23">
    <location>
        <position position="55"/>
    </location>
    <ligand>
        <name>[2Fe-2S] cluster</name>
        <dbReference type="ChEBI" id="CHEBI:190135"/>
        <label>1</label>
    </ligand>
</feature>
<comment type="cofactor">
    <cofactor evidence="23">
        <name>[2Fe-2S] cluster</name>
        <dbReference type="ChEBI" id="CHEBI:190135"/>
    </cofactor>
    <text evidence="23">Binds 2 [2Fe-2S] clusters.</text>
</comment>
<feature type="binding site" evidence="23">
    <location>
        <position position="120"/>
    </location>
    <ligand>
        <name>[2Fe-2S] cluster</name>
        <dbReference type="ChEBI" id="CHEBI:190135"/>
        <label>2</label>
    </ligand>
</feature>
<dbReference type="InterPro" id="IPR005107">
    <property type="entry name" value="CO_DH_flav_C"/>
</dbReference>
<dbReference type="Gene3D" id="3.30.43.10">
    <property type="entry name" value="Uridine Diphospho-n-acetylenolpyruvylglucosamine Reductase, domain 2"/>
    <property type="match status" value="1"/>
</dbReference>
<dbReference type="SUPFAM" id="SSF54292">
    <property type="entry name" value="2Fe-2S ferredoxin-like"/>
    <property type="match status" value="1"/>
</dbReference>
<sequence length="1369" mass="153526">MSDLKELNQNEPLVFFVNGKKIIETNPDPEQLLVSYLRENLHLTGTKVGCGEGGCGACTVMVSRYDRSKDKVYHYSIIACLTPICAIHGCAITTVEGIGSIRDKLHPVQERLAKAHGLQCGFCTPGIVMSMYALLRNSPEPSMKDLEKAFQGNLCRCTGYRPIIEGYRTFTKEFKEGQFNGCPMGDKCCKVNGGNVVTNKLFDENAFEKYDSSQEIIFPPELKVSDVLDTKFIVFNGTRVQWYRPVTLKQLLEIKKHHPNSKIIAGNTEIGLQLKDNLKKYEIVINVDQIPELNHIDKTNDGIRVGANINLTTLDQILNEEIQNQPSEVTRIYQTIIDMLHWFSGAQIRNVATVVGNIMTGSPISDLNPIFLAIGLKLEIMSPDSSASKYVEMNSKFFTGYRENVIQENEIVTSFFIPKSQKNQYIKAFKQSKRRDDDIAIVNMAMNVILDPKNNDINQISVAFGGVAEKTILPIEHNLPNKRKYQFDSDFLEAAITHLSEYFNKRLKSDAPGGEIDYRKTLILSLFYQGYISILREAKGEILQQELSVTEPYNALIPKSAQLFERPNENQPKIDPIGRPEVTISAFKCTSGEAIYTDDIPSFENELHMSLLFSAKAHAKIIRIDPSEALQLPGVEAFYSANDVPEDQNKYSLVLDDERVFKDNVAECNGQVLGAIVAKSKKFAQEAIKLVKVEYEELEAIVTLEQAIERQYFYPNYPIKLENGDIEKLETDGNLLSLEGTFRTGKQEHFYIEPHSAIVVPKDSDELEIFSSTQWVQKIQKEAARLANLSESRINVKVKRIGGGFGGKEAKGLMVALPAVFAAVQLKRPIRCVLTRDEDMISSGTRSSMLFKYKVWYDKNGKILGLDVKLWINAGCTMDFSCAVLERAMMHVQNAYNIPNVRVMGWVCKTNTVSNTVYRGSGSPQATMMAEKMIREVARALNKDYVDLQTLNLYQEGNSTFYNQKILNCNVGRCLSECIEMSQLRDRQKDVETFNQNNRWKKRGITILPTMFGAGFVPIHLNQAGALVHVYTDGSVLLTHGGVEIGQGLHTKMVQIASRVLEIPMEKIHISETATDKVPNATSSSASASSDLNGPAVLEACTKIKNRLAPYKEEFPNESWESWVMKAYMDRIPLSATGFFKQSDIGYDWETNQGNAWYYFVFGAACAEVEINCLTGDHTVRRVDIVMDVGSSMNPAVDIGQIEGAFVQGYGFYTMEEMLHSPDGRQITKGPSTYKIPGFNDIPGEFYVSLLTGAPNPRAIYSSKAIGEPPLHLSSSVFFAIQEAVIAARKENGISEEFNFHVPATAARIRMACQDKFTKLVKTPQDTPKKQWAVHRAGDQLLTEQICYNKWGDNETKLKLKDYLAILIN</sequence>
<evidence type="ECO:0000256" key="8">
    <source>
        <dbReference type="ARBA" id="ARBA00022630"/>
    </source>
</evidence>
<dbReference type="InterPro" id="IPR037165">
    <property type="entry name" value="AldOxase/xan_DH_Mopterin-bd_sf"/>
</dbReference>
<dbReference type="PROSITE" id="PS51085">
    <property type="entry name" value="2FE2S_FER_2"/>
    <property type="match status" value="1"/>
</dbReference>
<dbReference type="EC" id="1.17.1.4" evidence="5"/>
<keyword evidence="8" id="KW-0285">Flavoprotein</keyword>
<dbReference type="InterPro" id="IPR016167">
    <property type="entry name" value="FAD-bd_PCMH_sub1"/>
</dbReference>
<dbReference type="Pfam" id="PF00111">
    <property type="entry name" value="Fer2"/>
    <property type="match status" value="1"/>
</dbReference>
<dbReference type="FunFam" id="3.30.365.10:FF:000003">
    <property type="entry name" value="Aldehyde oxidase 1"/>
    <property type="match status" value="1"/>
</dbReference>
<comment type="cofactor">
    <cofactor evidence="17">
        <name>[2Fe-2S] cluster</name>
        <dbReference type="ChEBI" id="CHEBI:190135"/>
    </cofactor>
</comment>
<dbReference type="SUPFAM" id="SSF56176">
    <property type="entry name" value="FAD-binding/transporter-associated domain-like"/>
    <property type="match status" value="1"/>
</dbReference>
<dbReference type="InterPro" id="IPR036318">
    <property type="entry name" value="FAD-bd_PCMH-like_sf"/>
</dbReference>
<dbReference type="InterPro" id="IPR016169">
    <property type="entry name" value="FAD-bd_PCMH_sub2"/>
</dbReference>
<dbReference type="InterPro" id="IPR016166">
    <property type="entry name" value="FAD-bd_PCMH"/>
</dbReference>
<keyword evidence="10 23" id="KW-0479">Metal-binding</keyword>
<dbReference type="FunFam" id="3.30.365.10:FF:000001">
    <property type="entry name" value="Xanthine dehydrogenase oxidase"/>
    <property type="match status" value="1"/>
</dbReference>
<evidence type="ECO:0000256" key="20">
    <source>
        <dbReference type="ARBA" id="ARBA00053333"/>
    </source>
</evidence>
<evidence type="ECO:0000256" key="3">
    <source>
        <dbReference type="ARBA" id="ARBA00006849"/>
    </source>
</evidence>
<evidence type="ECO:0000256" key="21">
    <source>
        <dbReference type="PIRSR" id="PIRSR000127-1"/>
    </source>
</evidence>
<feature type="binding site" evidence="23">
    <location>
        <position position="919"/>
    </location>
    <ligand>
        <name>Mo-molybdopterin</name>
        <dbReference type="ChEBI" id="CHEBI:71302"/>
    </ligand>
    <ligandPart>
        <name>Mo</name>
        <dbReference type="ChEBI" id="CHEBI:28685"/>
    </ligandPart>
</feature>
<dbReference type="EMBL" id="UFQT01001227">
    <property type="protein sequence ID" value="SSX29567.1"/>
    <property type="molecule type" value="Genomic_DNA"/>
</dbReference>
<feature type="binding site" evidence="23">
    <location>
        <position position="1086"/>
    </location>
    <ligand>
        <name>Mo-molybdopterin</name>
        <dbReference type="ChEBI" id="CHEBI:71302"/>
    </ligand>
    <ligandPart>
        <name>Mo</name>
        <dbReference type="ChEBI" id="CHEBI:28685"/>
    </ligandPart>
</feature>
<dbReference type="Pfam" id="PF01799">
    <property type="entry name" value="Fer2_2"/>
    <property type="match status" value="1"/>
</dbReference>
<dbReference type="Pfam" id="PF00941">
    <property type="entry name" value="FAD_binding_5"/>
    <property type="match status" value="1"/>
</dbReference>
<dbReference type="GO" id="GO:0071949">
    <property type="term" value="F:FAD binding"/>
    <property type="evidence" value="ECO:0007669"/>
    <property type="project" value="InterPro"/>
</dbReference>
<dbReference type="InterPro" id="IPR036884">
    <property type="entry name" value="2Fe-2S-bd_dom_sf"/>
</dbReference>
<reference evidence="26" key="1">
    <citation type="submission" date="2018-07" db="EMBL/GenBank/DDBJ databases">
        <authorList>
            <person name="Quirk P.G."/>
            <person name="Krulwich T.A."/>
        </authorList>
    </citation>
    <scope>NUCLEOTIDE SEQUENCE</scope>
</reference>
<proteinExistence type="inferred from homology"/>
<keyword evidence="15" id="KW-0520">NAD</keyword>
<protein>
    <recommendedName>
        <fullName evidence="6">Xanthine dehydrogenase</fullName>
        <ecNumber evidence="5">1.17.1.4</ecNumber>
    </recommendedName>
</protein>
<evidence type="ECO:0000256" key="9">
    <source>
        <dbReference type="ARBA" id="ARBA00022714"/>
    </source>
</evidence>
<dbReference type="InterPro" id="IPR036683">
    <property type="entry name" value="CO_DH_flav_C_dom_sf"/>
</dbReference>
<feature type="binding site" evidence="22">
    <location>
        <position position="887"/>
    </location>
    <ligand>
        <name>substrate</name>
    </ligand>
</feature>
<dbReference type="Gene3D" id="3.30.465.10">
    <property type="match status" value="1"/>
</dbReference>
<dbReference type="Pfam" id="PF20256">
    <property type="entry name" value="MoCoBD_2"/>
    <property type="match status" value="1"/>
</dbReference>
<dbReference type="InterPro" id="IPR036856">
    <property type="entry name" value="Ald_Oxase/Xan_DH_a/b_sf"/>
</dbReference>
<dbReference type="SMART" id="SM01092">
    <property type="entry name" value="CO_deh_flav_C"/>
    <property type="match status" value="1"/>
</dbReference>
<comment type="subunit">
    <text evidence="4">Homodimer.</text>
</comment>
<dbReference type="NCBIfam" id="TIGR02963">
    <property type="entry name" value="xanthine_xdhA"/>
    <property type="match status" value="1"/>
</dbReference>
<organism evidence="26">
    <name type="scientific">Culicoides sonorensis</name>
    <name type="common">Biting midge</name>
    <dbReference type="NCBI Taxonomy" id="179676"/>
    <lineage>
        <taxon>Eukaryota</taxon>
        <taxon>Metazoa</taxon>
        <taxon>Ecdysozoa</taxon>
        <taxon>Arthropoda</taxon>
        <taxon>Hexapoda</taxon>
        <taxon>Insecta</taxon>
        <taxon>Pterygota</taxon>
        <taxon>Neoptera</taxon>
        <taxon>Endopterygota</taxon>
        <taxon>Diptera</taxon>
        <taxon>Nematocera</taxon>
        <taxon>Chironomoidea</taxon>
        <taxon>Ceratopogonidae</taxon>
        <taxon>Ceratopogoninae</taxon>
        <taxon>Culicoides</taxon>
        <taxon>Monoculicoides</taxon>
    </lineage>
</organism>
<dbReference type="InterPro" id="IPR001041">
    <property type="entry name" value="2Fe-2S_ferredoxin-type"/>
</dbReference>
<comment type="catalytic activity">
    <reaction evidence="18">
        <text>xanthine + NAD(+) + H2O = urate + NADH + H(+)</text>
        <dbReference type="Rhea" id="RHEA:16669"/>
        <dbReference type="ChEBI" id="CHEBI:15377"/>
        <dbReference type="ChEBI" id="CHEBI:15378"/>
        <dbReference type="ChEBI" id="CHEBI:17712"/>
        <dbReference type="ChEBI" id="CHEBI:17775"/>
        <dbReference type="ChEBI" id="CHEBI:57540"/>
        <dbReference type="ChEBI" id="CHEBI:57945"/>
        <dbReference type="EC" id="1.17.1.4"/>
    </reaction>
</comment>
<keyword evidence="12" id="KW-0560">Oxidoreductase</keyword>